<keyword evidence="2" id="KW-1185">Reference proteome</keyword>
<gene>
    <name evidence="1" type="ORF">LIER_29861</name>
</gene>
<sequence>MVEVVFEIHDDNDDENDIDEYPNVTAEEYYHSLGEANTPLWDGCTTYTKLKLASELVNLKSELVNLKSESVISQSHYKRMLEIMKGISLNGWATIPNDFYEAKKMLAPLYLHKHKIHACVNNCMLYYKETEEIDNCIHFLEPRYKPTYSR</sequence>
<protein>
    <submittedName>
        <fullName evidence="1">Uncharacterized protein</fullName>
    </submittedName>
</protein>
<evidence type="ECO:0000313" key="1">
    <source>
        <dbReference type="EMBL" id="GAA0178609.1"/>
    </source>
</evidence>
<dbReference type="AlphaFoldDB" id="A0AAV3RLR4"/>
<organism evidence="1 2">
    <name type="scientific">Lithospermum erythrorhizon</name>
    <name type="common">Purple gromwell</name>
    <name type="synonym">Lithospermum officinale var. erythrorhizon</name>
    <dbReference type="NCBI Taxonomy" id="34254"/>
    <lineage>
        <taxon>Eukaryota</taxon>
        <taxon>Viridiplantae</taxon>
        <taxon>Streptophyta</taxon>
        <taxon>Embryophyta</taxon>
        <taxon>Tracheophyta</taxon>
        <taxon>Spermatophyta</taxon>
        <taxon>Magnoliopsida</taxon>
        <taxon>eudicotyledons</taxon>
        <taxon>Gunneridae</taxon>
        <taxon>Pentapetalae</taxon>
        <taxon>asterids</taxon>
        <taxon>lamiids</taxon>
        <taxon>Boraginales</taxon>
        <taxon>Boraginaceae</taxon>
        <taxon>Boraginoideae</taxon>
        <taxon>Lithospermeae</taxon>
        <taxon>Lithospermum</taxon>
    </lineage>
</organism>
<proteinExistence type="predicted"/>
<accession>A0AAV3RLR4</accession>
<dbReference type="Proteomes" id="UP001454036">
    <property type="component" value="Unassembled WGS sequence"/>
</dbReference>
<reference evidence="1 2" key="1">
    <citation type="submission" date="2024-01" db="EMBL/GenBank/DDBJ databases">
        <title>The complete chloroplast genome sequence of Lithospermum erythrorhizon: insights into the phylogenetic relationship among Boraginaceae species and the maternal lineages of purple gromwells.</title>
        <authorList>
            <person name="Okada T."/>
            <person name="Watanabe K."/>
        </authorList>
    </citation>
    <scope>NUCLEOTIDE SEQUENCE [LARGE SCALE GENOMIC DNA]</scope>
</reference>
<name>A0AAV3RLR4_LITER</name>
<dbReference type="EMBL" id="BAABME010010429">
    <property type="protein sequence ID" value="GAA0178609.1"/>
    <property type="molecule type" value="Genomic_DNA"/>
</dbReference>
<dbReference type="PANTHER" id="PTHR10775:SF183">
    <property type="entry name" value="TRANSPOSON, EN_SPM-LIKE, TRANSPOSASE-ASSOCIATED DOMAIN PROTEIN-RELATED"/>
    <property type="match status" value="1"/>
</dbReference>
<dbReference type="PANTHER" id="PTHR10775">
    <property type="entry name" value="OS08G0208400 PROTEIN"/>
    <property type="match status" value="1"/>
</dbReference>
<evidence type="ECO:0000313" key="2">
    <source>
        <dbReference type="Proteomes" id="UP001454036"/>
    </source>
</evidence>
<comment type="caution">
    <text evidence="1">The sequence shown here is derived from an EMBL/GenBank/DDBJ whole genome shotgun (WGS) entry which is preliminary data.</text>
</comment>